<comment type="caution">
    <text evidence="9">The sequence shown here is derived from an EMBL/GenBank/DDBJ whole genome shotgun (WGS) entry which is preliminary data.</text>
</comment>
<dbReference type="EMBL" id="CAJNOR010001834">
    <property type="protein sequence ID" value="CAF1206968.1"/>
    <property type="molecule type" value="Genomic_DNA"/>
</dbReference>
<organism evidence="9 11">
    <name type="scientific">Adineta ricciae</name>
    <name type="common">Rotifer</name>
    <dbReference type="NCBI Taxonomy" id="249248"/>
    <lineage>
        <taxon>Eukaryota</taxon>
        <taxon>Metazoa</taxon>
        <taxon>Spiralia</taxon>
        <taxon>Gnathifera</taxon>
        <taxon>Rotifera</taxon>
        <taxon>Eurotatoria</taxon>
        <taxon>Bdelloidea</taxon>
        <taxon>Adinetida</taxon>
        <taxon>Adinetidae</taxon>
        <taxon>Adineta</taxon>
    </lineage>
</organism>
<dbReference type="OrthoDB" id="6133115at2759"/>
<dbReference type="Proteomes" id="UP000663852">
    <property type="component" value="Unassembled WGS sequence"/>
</dbReference>
<dbReference type="SUPFAM" id="SSF52949">
    <property type="entry name" value="Macro domain-like"/>
    <property type="match status" value="2"/>
</dbReference>
<protein>
    <recommendedName>
        <fullName evidence="6">Poly [ADP-ribose] polymerase</fullName>
        <shortName evidence="6">PARP</shortName>
        <ecNumber evidence="6">2.4.2.-</ecNumber>
    </recommendedName>
</protein>
<dbReference type="InterPro" id="IPR012317">
    <property type="entry name" value="Poly(ADP-ribose)pol_cat_dom"/>
</dbReference>
<dbReference type="GO" id="GO:0010629">
    <property type="term" value="P:negative regulation of gene expression"/>
    <property type="evidence" value="ECO:0007669"/>
    <property type="project" value="TreeGrafter"/>
</dbReference>
<sequence>MGGGGSKRSKAHLPSSRVSNSLQDEELICAVCKGILWQPVRCGNCKRSFCDQCLQTRISQKDPCGNTSLPCVAQNCPETITEKLSQLRIPCRYKQYGCRSCARYIQYDQLLKHEENCAYELITCSVCMAKVLKLNSDKHNQKCPLMIITCDECCACYTRQDASLHTSAVCCQTLATNKIVVKYINVCVGSLITQKTDVIVVNALSCGMLESVLAAGGNSVRDSYTTESESSSAESVLSVAADGQLASKKIYFVEWRPGSNSTVLRRSIRKLFSETIAEAVNEGYQSISFPAIGCGGFGCSPALMAEIFVTEVCHQLATHPIAIFFVIESTEENIYEELQKQIGVIKNARIKIVSTKVGSGTIEVENGEIAQQKMDVIAVSASSSILTKAVIQAAGDEVKTDYLMQSKNQVKSLIISTPSGRLPYIISNVVKYVAQYHFTSIAFSAIGCDVYSSSTKIIIRTMIKFVISPEQIETYGAFCREVLTPYEESSIALNRLLPVTWEPSQGGTKRCQICSTTDEYKSVAVPFDQGMEGHYNKIIKIERIQNEHWFQQYIIHREEFRKRLKADTEQRLYHGCPESAADSIINKCFNRSYGGVNGLVYGKGVYFSSKASYSNGFAVPNENGEKCMFIARVLVGLSIVGDSSMITAPPGYDTTTDGSHIFVTYHDAQAFAEYLITYK</sequence>
<dbReference type="InterPro" id="IPR052056">
    <property type="entry name" value="Mono-ARTD/PARP"/>
</dbReference>
<keyword evidence="5" id="KW-0539">Nucleus</keyword>
<dbReference type="PANTHER" id="PTHR14453">
    <property type="entry name" value="PARP/ZINC FINGER CCCH TYPE DOMAIN CONTAINING PROTEIN"/>
    <property type="match status" value="1"/>
</dbReference>
<evidence type="ECO:0000259" key="7">
    <source>
        <dbReference type="PROSITE" id="PS51059"/>
    </source>
</evidence>
<evidence type="ECO:0000256" key="4">
    <source>
        <dbReference type="ARBA" id="ARBA00023027"/>
    </source>
</evidence>
<evidence type="ECO:0000256" key="5">
    <source>
        <dbReference type="ARBA" id="ARBA00023242"/>
    </source>
</evidence>
<proteinExistence type="predicted"/>
<dbReference type="GO" id="GO:0005737">
    <property type="term" value="C:cytoplasm"/>
    <property type="evidence" value="ECO:0007669"/>
    <property type="project" value="TreeGrafter"/>
</dbReference>
<dbReference type="GO" id="GO:0003714">
    <property type="term" value="F:transcription corepressor activity"/>
    <property type="evidence" value="ECO:0007669"/>
    <property type="project" value="TreeGrafter"/>
</dbReference>
<dbReference type="Gene3D" id="3.90.228.10">
    <property type="match status" value="1"/>
</dbReference>
<dbReference type="Gene3D" id="3.30.40.10">
    <property type="entry name" value="Zinc/RING finger domain, C3HC4 (zinc finger)"/>
    <property type="match status" value="1"/>
</dbReference>
<evidence type="ECO:0000313" key="11">
    <source>
        <dbReference type="Proteomes" id="UP000663852"/>
    </source>
</evidence>
<dbReference type="EMBL" id="CAJNOJ010000252">
    <property type="protein sequence ID" value="CAF1338988.1"/>
    <property type="molecule type" value="Genomic_DNA"/>
</dbReference>
<dbReference type="Gene3D" id="3.40.220.10">
    <property type="entry name" value="Leucine Aminopeptidase, subunit E, domain 1"/>
    <property type="match status" value="2"/>
</dbReference>
<gene>
    <name evidence="9" type="ORF">EDS130_LOCUS32625</name>
    <name evidence="8" type="ORF">XAT740_LOCUS23980</name>
</gene>
<keyword evidence="2 6" id="KW-0328">Glycosyltransferase</keyword>
<reference evidence="9" key="1">
    <citation type="submission" date="2021-02" db="EMBL/GenBank/DDBJ databases">
        <authorList>
            <person name="Nowell W R."/>
        </authorList>
    </citation>
    <scope>NUCLEOTIDE SEQUENCE</scope>
</reference>
<keyword evidence="10" id="KW-1185">Reference proteome</keyword>
<dbReference type="EC" id="2.4.2.-" evidence="6"/>
<evidence type="ECO:0000256" key="6">
    <source>
        <dbReference type="RuleBase" id="RU362114"/>
    </source>
</evidence>
<name>A0A815GHM5_ADIRI</name>
<evidence type="ECO:0000313" key="9">
    <source>
        <dbReference type="EMBL" id="CAF1338988.1"/>
    </source>
</evidence>
<evidence type="ECO:0000313" key="10">
    <source>
        <dbReference type="Proteomes" id="UP000663828"/>
    </source>
</evidence>
<comment type="subcellular location">
    <subcellularLocation>
        <location evidence="1">Nucleus</location>
    </subcellularLocation>
</comment>
<keyword evidence="3 6" id="KW-0808">Transferase</keyword>
<dbReference type="PANTHER" id="PTHR14453:SF67">
    <property type="entry name" value="POLY [ADP-RIBOSE] POLYMERASE"/>
    <property type="match status" value="1"/>
</dbReference>
<evidence type="ECO:0000256" key="2">
    <source>
        <dbReference type="ARBA" id="ARBA00022676"/>
    </source>
</evidence>
<keyword evidence="4 6" id="KW-0520">NAD</keyword>
<dbReference type="SUPFAM" id="SSF57850">
    <property type="entry name" value="RING/U-box"/>
    <property type="match status" value="1"/>
</dbReference>
<dbReference type="GO" id="GO:0005634">
    <property type="term" value="C:nucleus"/>
    <property type="evidence" value="ECO:0007669"/>
    <property type="project" value="UniProtKB-SubCell"/>
</dbReference>
<evidence type="ECO:0000256" key="1">
    <source>
        <dbReference type="ARBA" id="ARBA00004123"/>
    </source>
</evidence>
<dbReference type="GO" id="GO:0003950">
    <property type="term" value="F:NAD+ poly-ADP-ribosyltransferase activity"/>
    <property type="evidence" value="ECO:0007669"/>
    <property type="project" value="UniProtKB-UniRule"/>
</dbReference>
<feature type="domain" description="PARP catalytic" evidence="7">
    <location>
        <begin position="497"/>
        <end position="679"/>
    </location>
</feature>
<dbReference type="AlphaFoldDB" id="A0A815GHM5"/>
<dbReference type="PROSITE" id="PS51059">
    <property type="entry name" value="PARP_CATALYTIC"/>
    <property type="match status" value="1"/>
</dbReference>
<dbReference type="Proteomes" id="UP000663828">
    <property type="component" value="Unassembled WGS sequence"/>
</dbReference>
<evidence type="ECO:0000313" key="8">
    <source>
        <dbReference type="EMBL" id="CAF1206968.1"/>
    </source>
</evidence>
<dbReference type="InterPro" id="IPR013083">
    <property type="entry name" value="Znf_RING/FYVE/PHD"/>
</dbReference>
<dbReference type="SUPFAM" id="SSF56399">
    <property type="entry name" value="ADP-ribosylation"/>
    <property type="match status" value="1"/>
</dbReference>
<dbReference type="InterPro" id="IPR043472">
    <property type="entry name" value="Macro_dom-like"/>
</dbReference>
<accession>A0A815GHM5</accession>
<dbReference type="Pfam" id="PF00644">
    <property type="entry name" value="PARP"/>
    <property type="match status" value="1"/>
</dbReference>
<evidence type="ECO:0000256" key="3">
    <source>
        <dbReference type="ARBA" id="ARBA00022679"/>
    </source>
</evidence>